<reference evidence="2 3" key="1">
    <citation type="submission" date="2020-08" db="EMBL/GenBank/DDBJ databases">
        <title>Genomic Encyclopedia of Type Strains, Phase IV (KMG-V): Genome sequencing to study the core and pangenomes of soil and plant-associated prokaryotes.</title>
        <authorList>
            <person name="Whitman W."/>
        </authorList>
    </citation>
    <scope>NUCLEOTIDE SEQUENCE [LARGE SCALE GENOMIC DNA]</scope>
    <source>
        <strain evidence="2 3">MP7CTX6</strain>
    </source>
</reference>
<protein>
    <recommendedName>
        <fullName evidence="4">DUF4157 domain-containing protein</fullName>
    </recommendedName>
</protein>
<keyword evidence="1" id="KW-0812">Transmembrane</keyword>
<dbReference type="Proteomes" id="UP000537718">
    <property type="component" value="Unassembled WGS sequence"/>
</dbReference>
<accession>A0A7W8YWP3</accession>
<feature type="transmembrane region" description="Helical" evidence="1">
    <location>
        <begin position="6"/>
        <end position="24"/>
    </location>
</feature>
<evidence type="ECO:0000313" key="3">
    <source>
        <dbReference type="Proteomes" id="UP000537718"/>
    </source>
</evidence>
<name>A0A7W8YWP3_9SPHI</name>
<dbReference type="AlphaFoldDB" id="A0A7W8YWP3"/>
<keyword evidence="1" id="KW-1133">Transmembrane helix</keyword>
<comment type="caution">
    <text evidence="2">The sequence shown here is derived from an EMBL/GenBank/DDBJ whole genome shotgun (WGS) entry which is preliminary data.</text>
</comment>
<sequence length="107" mass="13176">MKYWPVIWKGLPANAMAIFPLMFFKDPKQKNNALLINHEKIHFHQQLELLILPFYFLYLINYVVNLCKYRNHAQAYFNISFEKEAYANELDMNYLKNRRLYSWFKYL</sequence>
<gene>
    <name evidence="2" type="ORF">HDE69_004263</name>
</gene>
<dbReference type="EMBL" id="JACHCF010000011">
    <property type="protein sequence ID" value="MBB5623180.1"/>
    <property type="molecule type" value="Genomic_DNA"/>
</dbReference>
<evidence type="ECO:0008006" key="4">
    <source>
        <dbReference type="Google" id="ProtNLM"/>
    </source>
</evidence>
<evidence type="ECO:0000313" key="2">
    <source>
        <dbReference type="EMBL" id="MBB5623180.1"/>
    </source>
</evidence>
<dbReference type="RefSeq" id="WP_183869302.1">
    <property type="nucleotide sequence ID" value="NZ_JACHCF010000011.1"/>
</dbReference>
<evidence type="ECO:0000256" key="1">
    <source>
        <dbReference type="SAM" id="Phobius"/>
    </source>
</evidence>
<organism evidence="2 3">
    <name type="scientific">Pedobacter cryoconitis</name>
    <dbReference type="NCBI Taxonomy" id="188932"/>
    <lineage>
        <taxon>Bacteria</taxon>
        <taxon>Pseudomonadati</taxon>
        <taxon>Bacteroidota</taxon>
        <taxon>Sphingobacteriia</taxon>
        <taxon>Sphingobacteriales</taxon>
        <taxon>Sphingobacteriaceae</taxon>
        <taxon>Pedobacter</taxon>
    </lineage>
</organism>
<feature type="transmembrane region" description="Helical" evidence="1">
    <location>
        <begin position="45"/>
        <end position="64"/>
    </location>
</feature>
<keyword evidence="1" id="KW-0472">Membrane</keyword>
<proteinExistence type="predicted"/>